<proteinExistence type="predicted"/>
<dbReference type="CDD" id="cd02440">
    <property type="entry name" value="AdoMet_MTases"/>
    <property type="match status" value="1"/>
</dbReference>
<dbReference type="EMBL" id="BOMS01000169">
    <property type="protein sequence ID" value="GIE73276.1"/>
    <property type="molecule type" value="Genomic_DNA"/>
</dbReference>
<reference evidence="2 3" key="1">
    <citation type="submission" date="2021-01" db="EMBL/GenBank/DDBJ databases">
        <title>Whole genome shotgun sequence of Actinoplanes palleronii NBRC 14916.</title>
        <authorList>
            <person name="Komaki H."/>
            <person name="Tamura T."/>
        </authorList>
    </citation>
    <scope>NUCLEOTIDE SEQUENCE [LARGE SCALE GENOMIC DNA]</scope>
    <source>
        <strain evidence="2 3">NBRC 14916</strain>
    </source>
</reference>
<dbReference type="GO" id="GO:0032259">
    <property type="term" value="P:methylation"/>
    <property type="evidence" value="ECO:0007669"/>
    <property type="project" value="UniProtKB-KW"/>
</dbReference>
<accession>A0ABQ4BRH9</accession>
<dbReference type="InterPro" id="IPR029063">
    <property type="entry name" value="SAM-dependent_MTases_sf"/>
</dbReference>
<dbReference type="GO" id="GO:0008168">
    <property type="term" value="F:methyltransferase activity"/>
    <property type="evidence" value="ECO:0007669"/>
    <property type="project" value="UniProtKB-KW"/>
</dbReference>
<protein>
    <submittedName>
        <fullName evidence="2">Methyltransferase</fullName>
    </submittedName>
</protein>
<evidence type="ECO:0000313" key="2">
    <source>
        <dbReference type="EMBL" id="GIE73276.1"/>
    </source>
</evidence>
<dbReference type="Pfam" id="PF05401">
    <property type="entry name" value="NodS"/>
    <property type="match status" value="1"/>
</dbReference>
<organism evidence="2 3">
    <name type="scientific">Actinoplanes palleronii</name>
    <dbReference type="NCBI Taxonomy" id="113570"/>
    <lineage>
        <taxon>Bacteria</taxon>
        <taxon>Bacillati</taxon>
        <taxon>Actinomycetota</taxon>
        <taxon>Actinomycetes</taxon>
        <taxon>Micromonosporales</taxon>
        <taxon>Micromonosporaceae</taxon>
        <taxon>Actinoplanes</taxon>
    </lineage>
</organism>
<name>A0ABQ4BRH9_9ACTN</name>
<gene>
    <name evidence="2" type="ORF">Apa02nite_093840</name>
</gene>
<evidence type="ECO:0000256" key="1">
    <source>
        <dbReference type="SAM" id="MobiDB-lite"/>
    </source>
</evidence>
<dbReference type="Proteomes" id="UP000624709">
    <property type="component" value="Unassembled WGS sequence"/>
</dbReference>
<dbReference type="SUPFAM" id="SSF53335">
    <property type="entry name" value="S-adenosyl-L-methionine-dependent methyltransferases"/>
    <property type="match status" value="1"/>
</dbReference>
<dbReference type="RefSeq" id="WP_239165056.1">
    <property type="nucleotide sequence ID" value="NZ_BAAATY010000062.1"/>
</dbReference>
<sequence>MSTPISYFERMYAADPDPWSFETRWYDARKHALTVDALPARRYRSGFEPGCSTGLLTSRLAARCDRLLATDAVGSAVQTAAARLADRPHVTIRTGQLPGDWPDETFDLIVLSELAYYFDDTDLATLLHHAANSLTPAGDPAPNGDLAPNGHASGVLAPGGHASGGDLVPNGLAFSDLASGGLVRGGDLVAVHWRHPVAEHARSGDEVHAALAAVPGLHRMSRHEEADFLLEVFTRDPLAASVARREGLV</sequence>
<feature type="region of interest" description="Disordered" evidence="1">
    <location>
        <begin position="138"/>
        <end position="158"/>
    </location>
</feature>
<dbReference type="InterPro" id="IPR008715">
    <property type="entry name" value="SAM-MeTfrase_NodS-like"/>
</dbReference>
<evidence type="ECO:0000313" key="3">
    <source>
        <dbReference type="Proteomes" id="UP000624709"/>
    </source>
</evidence>
<comment type="caution">
    <text evidence="2">The sequence shown here is derived from an EMBL/GenBank/DDBJ whole genome shotgun (WGS) entry which is preliminary data.</text>
</comment>
<keyword evidence="2" id="KW-0808">Transferase</keyword>
<keyword evidence="2" id="KW-0489">Methyltransferase</keyword>
<keyword evidence="3" id="KW-1185">Reference proteome</keyword>
<dbReference type="Gene3D" id="3.40.50.150">
    <property type="entry name" value="Vaccinia Virus protein VP39"/>
    <property type="match status" value="2"/>
</dbReference>